<dbReference type="Pfam" id="PF11906">
    <property type="entry name" value="DUF3426"/>
    <property type="match status" value="1"/>
</dbReference>
<dbReference type="AlphaFoldDB" id="X1EVF0"/>
<dbReference type="InterPro" id="IPR021834">
    <property type="entry name" value="DUF3426"/>
</dbReference>
<accession>X1EVF0</accession>
<evidence type="ECO:0000313" key="1">
    <source>
        <dbReference type="EMBL" id="GAH37366.1"/>
    </source>
</evidence>
<proteinExistence type="predicted"/>
<name>X1EVF0_9ZZZZ</name>
<sequence length="99" mass="11158">NNYPDKRSFIRVRSNILDSKGKVVKSKIAYAGNPISDKELLSLSMVEIDNRLMNKFGKDKINTNILPNSSIPFMIIFSDLPEDISEFTVESISSFSAKK</sequence>
<gene>
    <name evidence="1" type="ORF">S03H2_24323</name>
</gene>
<organism evidence="1">
    <name type="scientific">marine sediment metagenome</name>
    <dbReference type="NCBI Taxonomy" id="412755"/>
    <lineage>
        <taxon>unclassified sequences</taxon>
        <taxon>metagenomes</taxon>
        <taxon>ecological metagenomes</taxon>
    </lineage>
</organism>
<dbReference type="EMBL" id="BARU01013484">
    <property type="protein sequence ID" value="GAH37366.1"/>
    <property type="molecule type" value="Genomic_DNA"/>
</dbReference>
<protein>
    <submittedName>
        <fullName evidence="1">Uncharacterized protein</fullName>
    </submittedName>
</protein>
<reference evidence="1" key="1">
    <citation type="journal article" date="2014" name="Front. Microbiol.">
        <title>High frequency of phylogenetically diverse reductive dehalogenase-homologous genes in deep subseafloor sedimentary metagenomes.</title>
        <authorList>
            <person name="Kawai M."/>
            <person name="Futagami T."/>
            <person name="Toyoda A."/>
            <person name="Takaki Y."/>
            <person name="Nishi S."/>
            <person name="Hori S."/>
            <person name="Arai W."/>
            <person name="Tsubouchi T."/>
            <person name="Morono Y."/>
            <person name="Uchiyama I."/>
            <person name="Ito T."/>
            <person name="Fujiyama A."/>
            <person name="Inagaki F."/>
            <person name="Takami H."/>
        </authorList>
    </citation>
    <scope>NUCLEOTIDE SEQUENCE</scope>
    <source>
        <strain evidence="1">Expedition CK06-06</strain>
    </source>
</reference>
<feature type="non-terminal residue" evidence="1">
    <location>
        <position position="1"/>
    </location>
</feature>
<comment type="caution">
    <text evidence="1">The sequence shown here is derived from an EMBL/GenBank/DDBJ whole genome shotgun (WGS) entry which is preliminary data.</text>
</comment>